<dbReference type="Proteomes" id="UP000050911">
    <property type="component" value="Unassembled WGS sequence"/>
</dbReference>
<feature type="transmembrane region" description="Helical" evidence="7">
    <location>
        <begin position="307"/>
        <end position="330"/>
    </location>
</feature>
<feature type="transmembrane region" description="Helical" evidence="7">
    <location>
        <begin position="103"/>
        <end position="121"/>
    </location>
</feature>
<dbReference type="InterPro" id="IPR011701">
    <property type="entry name" value="MFS"/>
</dbReference>
<dbReference type="SUPFAM" id="SSF103473">
    <property type="entry name" value="MFS general substrate transporter"/>
    <property type="match status" value="1"/>
</dbReference>
<feature type="transmembrane region" description="Helical" evidence="7">
    <location>
        <begin position="133"/>
        <end position="155"/>
    </location>
</feature>
<feature type="transmembrane region" description="Helical" evidence="7">
    <location>
        <begin position="252"/>
        <end position="271"/>
    </location>
</feature>
<dbReference type="Pfam" id="PF07690">
    <property type="entry name" value="MFS_1"/>
    <property type="match status" value="1"/>
</dbReference>
<organism evidence="9 10">
    <name type="scientific">Secundilactobacillus kimchicus JCM 15530</name>
    <dbReference type="NCBI Taxonomy" id="1302272"/>
    <lineage>
        <taxon>Bacteria</taxon>
        <taxon>Bacillati</taxon>
        <taxon>Bacillota</taxon>
        <taxon>Bacilli</taxon>
        <taxon>Lactobacillales</taxon>
        <taxon>Lactobacillaceae</taxon>
        <taxon>Secundilactobacillus</taxon>
    </lineage>
</organism>
<evidence type="ECO:0000259" key="8">
    <source>
        <dbReference type="PROSITE" id="PS50850"/>
    </source>
</evidence>
<comment type="subcellular location">
    <subcellularLocation>
        <location evidence="1">Cell membrane</location>
        <topology evidence="1">Multi-pass membrane protein</topology>
    </subcellularLocation>
</comment>
<feature type="transmembrane region" description="Helical" evidence="7">
    <location>
        <begin position="342"/>
        <end position="363"/>
    </location>
</feature>
<dbReference type="PANTHER" id="PTHR23504">
    <property type="entry name" value="MAJOR FACILITATOR SUPERFAMILY DOMAIN-CONTAINING PROTEIN 10"/>
    <property type="match status" value="1"/>
</dbReference>
<keyword evidence="4 7" id="KW-0812">Transmembrane</keyword>
<accession>A0A0R1HS93</accession>
<dbReference type="GO" id="GO:0005886">
    <property type="term" value="C:plasma membrane"/>
    <property type="evidence" value="ECO:0007669"/>
    <property type="project" value="UniProtKB-SubCell"/>
</dbReference>
<feature type="transmembrane region" description="Helical" evidence="7">
    <location>
        <begin position="39"/>
        <end position="62"/>
    </location>
</feature>
<feature type="transmembrane region" description="Helical" evidence="7">
    <location>
        <begin position="161"/>
        <end position="181"/>
    </location>
</feature>
<keyword evidence="10" id="KW-1185">Reference proteome</keyword>
<dbReference type="AlphaFoldDB" id="A0A0R1HS93"/>
<evidence type="ECO:0000256" key="2">
    <source>
        <dbReference type="ARBA" id="ARBA00007520"/>
    </source>
</evidence>
<evidence type="ECO:0000256" key="4">
    <source>
        <dbReference type="ARBA" id="ARBA00022692"/>
    </source>
</evidence>
<name>A0A0R1HS93_9LACO</name>
<dbReference type="EMBL" id="AZCX01000010">
    <property type="protein sequence ID" value="KRK47331.1"/>
    <property type="molecule type" value="Genomic_DNA"/>
</dbReference>
<feature type="transmembrane region" description="Helical" evidence="7">
    <location>
        <begin position="216"/>
        <end position="240"/>
    </location>
</feature>
<comment type="similarity">
    <text evidence="2">Belongs to the major facilitator superfamily. TCR/Tet family.</text>
</comment>
<feature type="transmembrane region" description="Helical" evidence="7">
    <location>
        <begin position="74"/>
        <end position="97"/>
    </location>
</feature>
<evidence type="ECO:0000256" key="5">
    <source>
        <dbReference type="ARBA" id="ARBA00022989"/>
    </source>
</evidence>
<feature type="transmembrane region" description="Helical" evidence="7">
    <location>
        <begin position="283"/>
        <end position="301"/>
    </location>
</feature>
<dbReference type="Gene3D" id="1.20.1250.20">
    <property type="entry name" value="MFS general substrate transporter like domains"/>
    <property type="match status" value="1"/>
</dbReference>
<dbReference type="PATRIC" id="fig|1302272.5.peg.601"/>
<proteinExistence type="inferred from homology"/>
<dbReference type="InterPro" id="IPR036259">
    <property type="entry name" value="MFS_trans_sf"/>
</dbReference>
<gene>
    <name evidence="9" type="ORF">FC96_GL000602</name>
</gene>
<keyword evidence="3" id="KW-0813">Transport</keyword>
<sequence length="399" mass="43945">MTPKVKRAIFILILSEFLVCLGISLVIPVMPFLRNELHLSAFDMGVMTSLFAFAQFIASPIIGRTSDKIGRKPILAVGLFLFMVSEFLFAATNYLWLFDISRIIGGLSAAMVAPTAMAFAADITTKKQRAKVIGWLSAAFSGGLILGPGVGGLLAKFDYKAPFWVSGVLGLISMIALLALLPKDEEVDLTPSDVDQMQRDVSSMKGNWSDLVSKPVILLFAMILISSFGLQGFESIYSLFVNQVFHFSLDNIALVLTLNGLISLVFQVALFDRLVVRFNETRLIRYCFFLAFAGTIWIIFAHTKWEVIIATLFAFTAFDLLRPAITTLLTKLSSKNQGLINGLNMSLTSVGNVIGPLMSGILLDMNTHYPYVVVAVFLGISYLMTFMIRIQSKTNLNVD</sequence>
<dbReference type="OrthoDB" id="9793283at2"/>
<evidence type="ECO:0000256" key="7">
    <source>
        <dbReference type="SAM" id="Phobius"/>
    </source>
</evidence>
<comment type="caution">
    <text evidence="9">The sequence shown here is derived from an EMBL/GenBank/DDBJ whole genome shotgun (WGS) entry which is preliminary data.</text>
</comment>
<dbReference type="CDD" id="cd17325">
    <property type="entry name" value="MFS_MdtG_SLC18_like"/>
    <property type="match status" value="1"/>
</dbReference>
<evidence type="ECO:0000256" key="1">
    <source>
        <dbReference type="ARBA" id="ARBA00004651"/>
    </source>
</evidence>
<evidence type="ECO:0000313" key="10">
    <source>
        <dbReference type="Proteomes" id="UP000050911"/>
    </source>
</evidence>
<evidence type="ECO:0000313" key="9">
    <source>
        <dbReference type="EMBL" id="KRK47331.1"/>
    </source>
</evidence>
<evidence type="ECO:0000256" key="3">
    <source>
        <dbReference type="ARBA" id="ARBA00022448"/>
    </source>
</evidence>
<dbReference type="InterPro" id="IPR001958">
    <property type="entry name" value="Tet-R_TetA/multi-R_MdtG-like"/>
</dbReference>
<feature type="transmembrane region" description="Helical" evidence="7">
    <location>
        <begin position="369"/>
        <end position="388"/>
    </location>
</feature>
<dbReference type="PANTHER" id="PTHR23504:SF115">
    <property type="entry name" value="MULTIDRUG RESISTANCE PROTEIN 2"/>
    <property type="match status" value="1"/>
</dbReference>
<dbReference type="InterPro" id="IPR020846">
    <property type="entry name" value="MFS_dom"/>
</dbReference>
<dbReference type="GO" id="GO:0022857">
    <property type="term" value="F:transmembrane transporter activity"/>
    <property type="evidence" value="ECO:0007669"/>
    <property type="project" value="InterPro"/>
</dbReference>
<feature type="transmembrane region" description="Helical" evidence="7">
    <location>
        <begin position="9"/>
        <end position="33"/>
    </location>
</feature>
<dbReference type="RefSeq" id="WP_056942994.1">
    <property type="nucleotide sequence ID" value="NZ_AZCX01000010.1"/>
</dbReference>
<feature type="domain" description="Major facilitator superfamily (MFS) profile" evidence="8">
    <location>
        <begin position="8"/>
        <end position="393"/>
    </location>
</feature>
<dbReference type="STRING" id="1302272.FC96_GL000602"/>
<dbReference type="PROSITE" id="PS00216">
    <property type="entry name" value="SUGAR_TRANSPORT_1"/>
    <property type="match status" value="1"/>
</dbReference>
<reference evidence="9 10" key="1">
    <citation type="journal article" date="2015" name="Genome Announc.">
        <title>Expanding the biotechnology potential of lactobacilli through comparative genomics of 213 strains and associated genera.</title>
        <authorList>
            <person name="Sun Z."/>
            <person name="Harris H.M."/>
            <person name="McCann A."/>
            <person name="Guo C."/>
            <person name="Argimon S."/>
            <person name="Zhang W."/>
            <person name="Yang X."/>
            <person name="Jeffery I.B."/>
            <person name="Cooney J.C."/>
            <person name="Kagawa T.F."/>
            <person name="Liu W."/>
            <person name="Song Y."/>
            <person name="Salvetti E."/>
            <person name="Wrobel A."/>
            <person name="Rasinkangas P."/>
            <person name="Parkhill J."/>
            <person name="Rea M.C."/>
            <person name="O'Sullivan O."/>
            <person name="Ritari J."/>
            <person name="Douillard F.P."/>
            <person name="Paul Ross R."/>
            <person name="Yang R."/>
            <person name="Briner A.E."/>
            <person name="Felis G.E."/>
            <person name="de Vos W.M."/>
            <person name="Barrangou R."/>
            <person name="Klaenhammer T.R."/>
            <person name="Caufield P.W."/>
            <person name="Cui Y."/>
            <person name="Zhang H."/>
            <person name="O'Toole P.W."/>
        </authorList>
    </citation>
    <scope>NUCLEOTIDE SEQUENCE [LARGE SCALE GENOMIC DNA]</scope>
    <source>
        <strain evidence="9 10">JCM 15530</strain>
    </source>
</reference>
<keyword evidence="5 7" id="KW-1133">Transmembrane helix</keyword>
<dbReference type="PROSITE" id="PS50850">
    <property type="entry name" value="MFS"/>
    <property type="match status" value="1"/>
</dbReference>
<dbReference type="PRINTS" id="PR01035">
    <property type="entry name" value="TCRTETA"/>
</dbReference>
<keyword evidence="6 7" id="KW-0472">Membrane</keyword>
<protein>
    <submittedName>
        <fullName evidence="9">Multidrug transport protein</fullName>
    </submittedName>
</protein>
<dbReference type="InterPro" id="IPR005829">
    <property type="entry name" value="Sugar_transporter_CS"/>
</dbReference>
<evidence type="ECO:0000256" key="6">
    <source>
        <dbReference type="ARBA" id="ARBA00023136"/>
    </source>
</evidence>